<protein>
    <submittedName>
        <fullName evidence="1">Uncharacterized protein</fullName>
    </submittedName>
</protein>
<keyword evidence="2" id="KW-1185">Reference proteome</keyword>
<dbReference type="EMBL" id="BGPR01009567">
    <property type="protein sequence ID" value="GBN40878.1"/>
    <property type="molecule type" value="Genomic_DNA"/>
</dbReference>
<comment type="caution">
    <text evidence="1">The sequence shown here is derived from an EMBL/GenBank/DDBJ whole genome shotgun (WGS) entry which is preliminary data.</text>
</comment>
<organism evidence="1 2">
    <name type="scientific">Araneus ventricosus</name>
    <name type="common">Orbweaver spider</name>
    <name type="synonym">Epeira ventricosa</name>
    <dbReference type="NCBI Taxonomy" id="182803"/>
    <lineage>
        <taxon>Eukaryota</taxon>
        <taxon>Metazoa</taxon>
        <taxon>Ecdysozoa</taxon>
        <taxon>Arthropoda</taxon>
        <taxon>Chelicerata</taxon>
        <taxon>Arachnida</taxon>
        <taxon>Araneae</taxon>
        <taxon>Araneomorphae</taxon>
        <taxon>Entelegynae</taxon>
        <taxon>Araneoidea</taxon>
        <taxon>Araneidae</taxon>
        <taxon>Araneus</taxon>
    </lineage>
</organism>
<name>A0A4Y2NMZ7_ARAVE</name>
<proteinExistence type="predicted"/>
<evidence type="ECO:0000313" key="2">
    <source>
        <dbReference type="Proteomes" id="UP000499080"/>
    </source>
</evidence>
<accession>A0A4Y2NMZ7</accession>
<sequence>MHRWGGIEVLFPPRPKSKKRERLSCGRFHFVRAILLMAFRTSNLLAGNWMGEDSVPSPTPQSPSIHIPNKKWKQILAGFVFPDIDIGIAFLRDKLSVS</sequence>
<gene>
    <name evidence="1" type="ORF">AVEN_70916_1</name>
</gene>
<dbReference type="Proteomes" id="UP000499080">
    <property type="component" value="Unassembled WGS sequence"/>
</dbReference>
<evidence type="ECO:0000313" key="1">
    <source>
        <dbReference type="EMBL" id="GBN40878.1"/>
    </source>
</evidence>
<reference evidence="1 2" key="1">
    <citation type="journal article" date="2019" name="Sci. Rep.">
        <title>Orb-weaving spider Araneus ventricosus genome elucidates the spidroin gene catalogue.</title>
        <authorList>
            <person name="Kono N."/>
            <person name="Nakamura H."/>
            <person name="Ohtoshi R."/>
            <person name="Moran D.A.P."/>
            <person name="Shinohara A."/>
            <person name="Yoshida Y."/>
            <person name="Fujiwara M."/>
            <person name="Mori M."/>
            <person name="Tomita M."/>
            <person name="Arakawa K."/>
        </authorList>
    </citation>
    <scope>NUCLEOTIDE SEQUENCE [LARGE SCALE GENOMIC DNA]</scope>
</reference>
<dbReference type="AlphaFoldDB" id="A0A4Y2NMZ7"/>